<dbReference type="EC" id="2.7.13.3" evidence="3"/>
<dbReference type="InterPro" id="IPR036890">
    <property type="entry name" value="HATPase_C_sf"/>
</dbReference>
<evidence type="ECO:0000256" key="11">
    <source>
        <dbReference type="SAM" id="Phobius"/>
    </source>
</evidence>
<dbReference type="GO" id="GO:0005524">
    <property type="term" value="F:ATP binding"/>
    <property type="evidence" value="ECO:0007669"/>
    <property type="project" value="UniProtKB-KW"/>
</dbReference>
<evidence type="ECO:0000256" key="1">
    <source>
        <dbReference type="ARBA" id="ARBA00000085"/>
    </source>
</evidence>
<dbReference type="InterPro" id="IPR004358">
    <property type="entry name" value="Sig_transdc_His_kin-like_C"/>
</dbReference>
<dbReference type="PROSITE" id="PS50109">
    <property type="entry name" value="HIS_KIN"/>
    <property type="match status" value="1"/>
</dbReference>
<dbReference type="InterPro" id="IPR036097">
    <property type="entry name" value="HisK_dim/P_sf"/>
</dbReference>
<keyword evidence="11" id="KW-0472">Membrane</keyword>
<evidence type="ECO:0000256" key="9">
    <source>
        <dbReference type="ARBA" id="ARBA00022840"/>
    </source>
</evidence>
<reference evidence="13 14" key="1">
    <citation type="submission" date="2017-11" db="EMBL/GenBank/DDBJ databases">
        <title>Draft genome sequence of Rhizobiales bacterium SY3-13.</title>
        <authorList>
            <person name="Sun C."/>
        </authorList>
    </citation>
    <scope>NUCLEOTIDE SEQUENCE [LARGE SCALE GENOMIC DNA]</scope>
    <source>
        <strain evidence="13 14">SY3-13</strain>
    </source>
</reference>
<evidence type="ECO:0000313" key="14">
    <source>
        <dbReference type="Proteomes" id="UP000229498"/>
    </source>
</evidence>
<dbReference type="Pfam" id="PF02518">
    <property type="entry name" value="HATPase_c"/>
    <property type="match status" value="1"/>
</dbReference>
<organism evidence="13 14">
    <name type="scientific">Minwuia thermotolerans</name>
    <dbReference type="NCBI Taxonomy" id="2056226"/>
    <lineage>
        <taxon>Bacteria</taxon>
        <taxon>Pseudomonadati</taxon>
        <taxon>Pseudomonadota</taxon>
        <taxon>Alphaproteobacteria</taxon>
        <taxon>Minwuiales</taxon>
        <taxon>Minwuiaceae</taxon>
        <taxon>Minwuia</taxon>
    </lineage>
</organism>
<feature type="domain" description="Histidine kinase" evidence="12">
    <location>
        <begin position="262"/>
        <end position="466"/>
    </location>
</feature>
<dbReference type="AlphaFoldDB" id="A0A2M9FWG6"/>
<dbReference type="SMART" id="SM00387">
    <property type="entry name" value="HATPase_c"/>
    <property type="match status" value="1"/>
</dbReference>
<dbReference type="InterPro" id="IPR003661">
    <property type="entry name" value="HisK_dim/P_dom"/>
</dbReference>
<proteinExistence type="predicted"/>
<evidence type="ECO:0000256" key="4">
    <source>
        <dbReference type="ARBA" id="ARBA00022475"/>
    </source>
</evidence>
<dbReference type="Gene3D" id="3.30.565.10">
    <property type="entry name" value="Histidine kinase-like ATPase, C-terminal domain"/>
    <property type="match status" value="1"/>
</dbReference>
<dbReference type="InterPro" id="IPR005467">
    <property type="entry name" value="His_kinase_dom"/>
</dbReference>
<dbReference type="SMART" id="SM00388">
    <property type="entry name" value="HisKA"/>
    <property type="match status" value="1"/>
</dbReference>
<dbReference type="PANTHER" id="PTHR44936:SF10">
    <property type="entry name" value="SENSOR PROTEIN RSTB"/>
    <property type="match status" value="1"/>
</dbReference>
<comment type="caution">
    <text evidence="13">The sequence shown here is derived from an EMBL/GenBank/DDBJ whole genome shotgun (WGS) entry which is preliminary data.</text>
</comment>
<comment type="subcellular location">
    <subcellularLocation>
        <location evidence="2">Cell membrane</location>
        <topology evidence="2">Multi-pass membrane protein</topology>
    </subcellularLocation>
</comment>
<dbReference type="EMBL" id="PHIG01000054">
    <property type="protein sequence ID" value="PJK27810.1"/>
    <property type="molecule type" value="Genomic_DNA"/>
</dbReference>
<feature type="transmembrane region" description="Helical" evidence="11">
    <location>
        <begin position="168"/>
        <end position="191"/>
    </location>
</feature>
<dbReference type="SUPFAM" id="SSF55874">
    <property type="entry name" value="ATPase domain of HSP90 chaperone/DNA topoisomerase II/histidine kinase"/>
    <property type="match status" value="1"/>
</dbReference>
<dbReference type="Gene3D" id="1.10.287.130">
    <property type="match status" value="1"/>
</dbReference>
<dbReference type="PANTHER" id="PTHR44936">
    <property type="entry name" value="SENSOR PROTEIN CREC"/>
    <property type="match status" value="1"/>
</dbReference>
<dbReference type="InterPro" id="IPR050980">
    <property type="entry name" value="2C_sensor_his_kinase"/>
</dbReference>
<keyword evidence="4" id="KW-1003">Cell membrane</keyword>
<gene>
    <name evidence="13" type="ORF">CVT23_20230</name>
</gene>
<keyword evidence="11" id="KW-1133">Transmembrane helix</keyword>
<keyword evidence="8 13" id="KW-0418">Kinase</keyword>
<evidence type="ECO:0000256" key="2">
    <source>
        <dbReference type="ARBA" id="ARBA00004651"/>
    </source>
</evidence>
<dbReference type="Proteomes" id="UP000229498">
    <property type="component" value="Unassembled WGS sequence"/>
</dbReference>
<evidence type="ECO:0000259" key="12">
    <source>
        <dbReference type="PROSITE" id="PS50109"/>
    </source>
</evidence>
<keyword evidence="14" id="KW-1185">Reference proteome</keyword>
<keyword evidence="11" id="KW-0812">Transmembrane</keyword>
<protein>
    <recommendedName>
        <fullName evidence="3">histidine kinase</fullName>
        <ecNumber evidence="3">2.7.13.3</ecNumber>
    </recommendedName>
</protein>
<feature type="coiled-coil region" evidence="10">
    <location>
        <begin position="229"/>
        <end position="256"/>
    </location>
</feature>
<evidence type="ECO:0000256" key="8">
    <source>
        <dbReference type="ARBA" id="ARBA00022777"/>
    </source>
</evidence>
<evidence type="ECO:0000313" key="13">
    <source>
        <dbReference type="EMBL" id="PJK27810.1"/>
    </source>
</evidence>
<keyword evidence="5" id="KW-0597">Phosphoprotein</keyword>
<keyword evidence="6" id="KW-0808">Transferase</keyword>
<comment type="catalytic activity">
    <reaction evidence="1">
        <text>ATP + protein L-histidine = ADP + protein N-phospho-L-histidine.</text>
        <dbReference type="EC" id="2.7.13.3"/>
    </reaction>
</comment>
<feature type="transmembrane region" description="Helical" evidence="11">
    <location>
        <begin position="21"/>
        <end position="42"/>
    </location>
</feature>
<dbReference type="GO" id="GO:0000155">
    <property type="term" value="F:phosphorelay sensor kinase activity"/>
    <property type="evidence" value="ECO:0007669"/>
    <property type="project" value="InterPro"/>
</dbReference>
<dbReference type="InterPro" id="IPR003594">
    <property type="entry name" value="HATPase_dom"/>
</dbReference>
<evidence type="ECO:0000256" key="5">
    <source>
        <dbReference type="ARBA" id="ARBA00022553"/>
    </source>
</evidence>
<dbReference type="GO" id="GO:0005886">
    <property type="term" value="C:plasma membrane"/>
    <property type="evidence" value="ECO:0007669"/>
    <property type="project" value="UniProtKB-SubCell"/>
</dbReference>
<evidence type="ECO:0000256" key="6">
    <source>
        <dbReference type="ARBA" id="ARBA00022679"/>
    </source>
</evidence>
<name>A0A2M9FWG6_9PROT</name>
<keyword evidence="7" id="KW-0547">Nucleotide-binding</keyword>
<dbReference type="Pfam" id="PF00512">
    <property type="entry name" value="HisKA"/>
    <property type="match status" value="1"/>
</dbReference>
<keyword evidence="10" id="KW-0175">Coiled coil</keyword>
<evidence type="ECO:0000256" key="3">
    <source>
        <dbReference type="ARBA" id="ARBA00012438"/>
    </source>
</evidence>
<accession>A0A2M9FWG6</accession>
<evidence type="ECO:0000256" key="7">
    <source>
        <dbReference type="ARBA" id="ARBA00022741"/>
    </source>
</evidence>
<dbReference type="CDD" id="cd00082">
    <property type="entry name" value="HisKA"/>
    <property type="match status" value="1"/>
</dbReference>
<dbReference type="PRINTS" id="PR00344">
    <property type="entry name" value="BCTRLSENSOR"/>
</dbReference>
<evidence type="ECO:0000256" key="10">
    <source>
        <dbReference type="SAM" id="Coils"/>
    </source>
</evidence>
<dbReference type="CDD" id="cd00075">
    <property type="entry name" value="HATPase"/>
    <property type="match status" value="1"/>
</dbReference>
<sequence>MNGDMSRERRPSIRNSLSSRLLILTVIFVMLAEVMIFVPSVARYRVSYLEQMLAEANLAALSVLAAPGNTISRDLEHRLLRAVGVNGVVMKLPQRRMLLLAEEMPPAVDATYDLRGAEPMELIGDALRTMIMADGRTLRIIGDARNAEDAYVEIIMPEASLRAALLDYGWNIFSLSLFISIVSATLLFLTLRWMLVRPMRRLTANILAFRRNPEAAHLPELPTGRGDEISLAAHELAEMERDLRQALVQKNHLAALGAAVSKISHDLRNILATSQVISELLSDSLDPTVRRLAPRLIQSLDRAIELCQRSLKYGSADEPPPRPTRFRLRSLVAEVGDTLTLDASQSPAWKNLVADELEVHADRDQLYRVLMNLGRNAAEAAGEEGEVRVSANEHDGHIAIRVSDNGSGVPEKARENLFRPFVGSAREGGTGLGLTIARDLVQAHGGTLELERTGPSGTCFRILLPL</sequence>
<keyword evidence="9" id="KW-0067">ATP-binding</keyword>
<dbReference type="OrthoDB" id="9784218at2"/>
<dbReference type="SUPFAM" id="SSF47384">
    <property type="entry name" value="Homodimeric domain of signal transducing histidine kinase"/>
    <property type="match status" value="1"/>
</dbReference>